<dbReference type="PANTHER" id="PTHR43586:SF4">
    <property type="entry name" value="ISOPENICILLIN N EPIMERASE"/>
    <property type="match status" value="1"/>
</dbReference>
<dbReference type="InterPro" id="IPR000192">
    <property type="entry name" value="Aminotrans_V_dom"/>
</dbReference>
<keyword evidence="2" id="KW-0456">Lyase</keyword>
<dbReference type="EMBL" id="BMFK01000001">
    <property type="protein sequence ID" value="GGE57086.1"/>
    <property type="molecule type" value="Genomic_DNA"/>
</dbReference>
<gene>
    <name evidence="2" type="ORF">GCM10007140_04270</name>
</gene>
<dbReference type="PANTHER" id="PTHR43586">
    <property type="entry name" value="CYSTEINE DESULFURASE"/>
    <property type="match status" value="1"/>
</dbReference>
<evidence type="ECO:0000259" key="1">
    <source>
        <dbReference type="Pfam" id="PF00266"/>
    </source>
</evidence>
<dbReference type="Gene3D" id="3.90.1150.10">
    <property type="entry name" value="Aspartate Aminotransferase, domain 1"/>
    <property type="match status" value="1"/>
</dbReference>
<evidence type="ECO:0000313" key="3">
    <source>
        <dbReference type="Proteomes" id="UP000605259"/>
    </source>
</evidence>
<dbReference type="AlphaFoldDB" id="A0A917AJ43"/>
<dbReference type="InterPro" id="IPR015424">
    <property type="entry name" value="PyrdxlP-dep_Trfase"/>
</dbReference>
<feature type="domain" description="Aminotransferase class V" evidence="1">
    <location>
        <begin position="55"/>
        <end position="372"/>
    </location>
</feature>
<reference evidence="2" key="2">
    <citation type="submission" date="2020-09" db="EMBL/GenBank/DDBJ databases">
        <authorList>
            <person name="Sun Q."/>
            <person name="Zhou Y."/>
        </authorList>
    </citation>
    <scope>NUCLEOTIDE SEQUENCE</scope>
    <source>
        <strain evidence="2">CGMCC 1.12698</strain>
    </source>
</reference>
<dbReference type="Pfam" id="PF00266">
    <property type="entry name" value="Aminotran_5"/>
    <property type="match status" value="1"/>
</dbReference>
<evidence type="ECO:0000313" key="2">
    <source>
        <dbReference type="EMBL" id="GGE57086.1"/>
    </source>
</evidence>
<dbReference type="InterPro" id="IPR015422">
    <property type="entry name" value="PyrdxlP-dep_Trfase_small"/>
</dbReference>
<dbReference type="SUPFAM" id="SSF53383">
    <property type="entry name" value="PLP-dependent transferases"/>
    <property type="match status" value="1"/>
</dbReference>
<dbReference type="Gene3D" id="3.40.640.10">
    <property type="entry name" value="Type I PLP-dependent aspartate aminotransferase-like (Major domain)"/>
    <property type="match status" value="1"/>
</dbReference>
<dbReference type="GO" id="GO:0016829">
    <property type="term" value="F:lyase activity"/>
    <property type="evidence" value="ECO:0007669"/>
    <property type="project" value="UniProtKB-KW"/>
</dbReference>
<organism evidence="2 3">
    <name type="scientific">Priestia taiwanensis</name>
    <dbReference type="NCBI Taxonomy" id="1347902"/>
    <lineage>
        <taxon>Bacteria</taxon>
        <taxon>Bacillati</taxon>
        <taxon>Bacillota</taxon>
        <taxon>Bacilli</taxon>
        <taxon>Bacillales</taxon>
        <taxon>Bacillaceae</taxon>
        <taxon>Priestia</taxon>
    </lineage>
</organism>
<dbReference type="InterPro" id="IPR015421">
    <property type="entry name" value="PyrdxlP-dep_Trfase_major"/>
</dbReference>
<proteinExistence type="predicted"/>
<dbReference type="Proteomes" id="UP000605259">
    <property type="component" value="Unassembled WGS sequence"/>
</dbReference>
<accession>A0A917AJ43</accession>
<dbReference type="RefSeq" id="WP_188386800.1">
    <property type="nucleotide sequence ID" value="NZ_BMFK01000001.1"/>
</dbReference>
<reference evidence="2" key="1">
    <citation type="journal article" date="2014" name="Int. J. Syst. Evol. Microbiol.">
        <title>Complete genome sequence of Corynebacterium casei LMG S-19264T (=DSM 44701T), isolated from a smear-ripened cheese.</title>
        <authorList>
            <consortium name="US DOE Joint Genome Institute (JGI-PGF)"/>
            <person name="Walter F."/>
            <person name="Albersmeier A."/>
            <person name="Kalinowski J."/>
            <person name="Ruckert C."/>
        </authorList>
    </citation>
    <scope>NUCLEOTIDE SEQUENCE</scope>
    <source>
        <strain evidence="2">CGMCC 1.12698</strain>
    </source>
</reference>
<sequence length="402" mass="45619">MNEQIIPSFHQLNHTLSDEIYLNTGTCAPSINFVTESIIETYKKQEKLQLYPWIEAEQAFDSVRQRLADLLDVHHDQIVVTENTTQGLNMFLHGLHWRTDDEIITTNGEHVSSLAPCFSIAQRYGVKVRIIDILNKTDDEIVDEISHVVNDKTKLLLVSHITWNTGRVLPIEKLCALARAANVYSLIDGAQAVGQMNVNPVQIGCDVYAFPGHKWLLGPLGTGSLYMRGEIIQAISPINPGYYSIEGFKWDGTLKWKQSGQKFESSTRNVAPFVGLARSIVFIQEIGIHNIEKRIHILSEQLRTNLELLQGVKVNDMNSQIVHGLISCTIDKIDYHDLVEFLAKKNIFTRSITRPKGLRISVHAFNTEEELTTFISVLEKGIRKLRKHPFVQLNTDSYLLHE</sequence>
<name>A0A917AJ43_9BACI</name>
<keyword evidence="3" id="KW-1185">Reference proteome</keyword>
<protein>
    <submittedName>
        <fullName evidence="2">Cysteine lyase</fullName>
    </submittedName>
</protein>
<comment type="caution">
    <text evidence="2">The sequence shown here is derived from an EMBL/GenBank/DDBJ whole genome shotgun (WGS) entry which is preliminary data.</text>
</comment>